<evidence type="ECO:0000256" key="8">
    <source>
        <dbReference type="ARBA" id="ARBA00022898"/>
    </source>
</evidence>
<organism evidence="12 13">
    <name type="scientific">Aspergillus fumigatus (strain CBS 144.89 / FGSC A1163 / CEA10)</name>
    <name type="common">Neosartorya fumigata</name>
    <dbReference type="NCBI Taxonomy" id="451804"/>
    <lineage>
        <taxon>Eukaryota</taxon>
        <taxon>Fungi</taxon>
        <taxon>Dikarya</taxon>
        <taxon>Ascomycota</taxon>
        <taxon>Pezizomycotina</taxon>
        <taxon>Eurotiomycetes</taxon>
        <taxon>Eurotiomycetidae</taxon>
        <taxon>Eurotiales</taxon>
        <taxon>Aspergillaceae</taxon>
        <taxon>Aspergillus</taxon>
        <taxon>Aspergillus subgen. Fumigati</taxon>
    </lineage>
</organism>
<dbReference type="OrthoDB" id="7773036at2759"/>
<dbReference type="PANTHER" id="PTHR48078">
    <property type="entry name" value="THREONINE DEHYDRATASE, MITOCHONDRIAL-RELATED"/>
    <property type="match status" value="1"/>
</dbReference>
<comment type="catalytic activity">
    <reaction evidence="10">
        <text>L-serine = pyruvate + NH4(+)</text>
        <dbReference type="Rhea" id="RHEA:19169"/>
        <dbReference type="ChEBI" id="CHEBI:15361"/>
        <dbReference type="ChEBI" id="CHEBI:28938"/>
        <dbReference type="ChEBI" id="CHEBI:33384"/>
        <dbReference type="EC" id="4.3.1.17"/>
    </reaction>
</comment>
<dbReference type="GO" id="GO:0006567">
    <property type="term" value="P:L-threonine catabolic process"/>
    <property type="evidence" value="ECO:0007669"/>
    <property type="project" value="TreeGrafter"/>
</dbReference>
<keyword evidence="13" id="KW-1185">Reference proteome</keyword>
<dbReference type="AlphaFoldDB" id="B0XPH8"/>
<proteinExistence type="inferred from homology"/>
<dbReference type="GO" id="GO:0006094">
    <property type="term" value="P:gluconeogenesis"/>
    <property type="evidence" value="ECO:0007669"/>
    <property type="project" value="UniProtKB-KW"/>
</dbReference>
<dbReference type="Proteomes" id="UP000001699">
    <property type="component" value="Unassembled WGS sequence"/>
</dbReference>
<dbReference type="InterPro" id="IPR036052">
    <property type="entry name" value="TrpB-like_PALP_sf"/>
</dbReference>
<dbReference type="FunFam" id="3.40.50.1100:FF:000066">
    <property type="entry name" value="L-serine dehydratase, putative"/>
    <property type="match status" value="1"/>
</dbReference>
<dbReference type="InterPro" id="IPR000634">
    <property type="entry name" value="Ser/Thr_deHydtase_PyrdxlP-BS"/>
</dbReference>
<dbReference type="PROSITE" id="PS00165">
    <property type="entry name" value="DEHYDRATASE_SER_THR"/>
    <property type="match status" value="1"/>
</dbReference>
<dbReference type="PANTHER" id="PTHR48078:SF2">
    <property type="entry name" value="CATABOLIC L-SERINE_THREONINE DEHYDRATASE"/>
    <property type="match status" value="1"/>
</dbReference>
<reference evidence="12 13" key="1">
    <citation type="journal article" date="2008" name="PLoS Genet.">
        <title>Genomic islands in the pathogenic filamentous fungus Aspergillus fumigatus.</title>
        <authorList>
            <person name="Fedorova N.D."/>
            <person name="Khaldi N."/>
            <person name="Joardar V.S."/>
            <person name="Maiti R."/>
            <person name="Amedeo P."/>
            <person name="Anderson M.J."/>
            <person name="Crabtree J."/>
            <person name="Silva J.C."/>
            <person name="Badger J.H."/>
            <person name="Albarraq A."/>
            <person name="Angiuoli S."/>
            <person name="Bussey H."/>
            <person name="Bowyer P."/>
            <person name="Cotty P.J."/>
            <person name="Dyer P.S."/>
            <person name="Egan A."/>
            <person name="Galens K."/>
            <person name="Fraser-Liggett C.M."/>
            <person name="Haas B.J."/>
            <person name="Inman J.M."/>
            <person name="Kent R."/>
            <person name="Lemieux S."/>
            <person name="Malavazi I."/>
            <person name="Orvis J."/>
            <person name="Roemer T."/>
            <person name="Ronning C.M."/>
            <person name="Sundaram J.P."/>
            <person name="Sutton G."/>
            <person name="Turner G."/>
            <person name="Venter J.C."/>
            <person name="White O.R."/>
            <person name="Whitty B.R."/>
            <person name="Youngman P."/>
            <person name="Wolfe K.H."/>
            <person name="Goldman G.H."/>
            <person name="Wortman J.R."/>
            <person name="Jiang B."/>
            <person name="Denning D.W."/>
            <person name="Nierman W.C."/>
        </authorList>
    </citation>
    <scope>NUCLEOTIDE SEQUENCE [LARGE SCALE GENOMIC DNA]</scope>
    <source>
        <strain evidence="13">CBS 144.89 / FGSC A1163 / CEA10</strain>
    </source>
</reference>
<keyword evidence="7" id="KW-0963">Cytoplasm</keyword>
<evidence type="ECO:0000256" key="6">
    <source>
        <dbReference type="ARBA" id="ARBA00022432"/>
    </source>
</evidence>
<dbReference type="EC" id="4.3.1.17" evidence="5"/>
<dbReference type="FunFam" id="3.40.50.1100:FF:000040">
    <property type="entry name" value="L-serine dehydratase, putative"/>
    <property type="match status" value="1"/>
</dbReference>
<dbReference type="PhylomeDB" id="B0XPH8"/>
<sequence>MGLLRILWCHPKGARCGRTKRSSRKTTYIRTTQLLDSKSRHRQSTAIDLLKSSFFSLFAYIIVSFQLVNGPYDNAAAVDRNASDRVCSTIQGSWMVRASYFLSIQTLIECSRIFLKLELLQPSGSFKSRGIGNLIRSALLDPQNKDEQLHFYSSSGGNAGLAAVIAARDLGYPCTVVVPFSTKPMMINKLWAAGAADVIQHGASWSDADTYLRKNYIYNQDTQHSSRRNIYLCPYDHPEIWKGAATMVSEMVDQLPPRDPSSTCNFPADAIVCSVGGGGLFNGIVEGVDSYLQSQAMNGKGNARRNVKILAAETHGADSLALSLQHGSLQSLPGITSLATSLGAVCVAEKTFQYASSPPAGIDVASVVGSDAEAARGVLRLADDLRLQVELACGISVEVAVGGRLRNLIPDLTPNSRVVIVVCGGSNITAEMIAEYRHQLESGWN</sequence>
<accession>B0XPH8</accession>
<dbReference type="GO" id="GO:0004794">
    <property type="term" value="F:threonine deaminase activity"/>
    <property type="evidence" value="ECO:0007669"/>
    <property type="project" value="TreeGrafter"/>
</dbReference>
<gene>
    <name evidence="12" type="ORF">AFUB_006530</name>
</gene>
<name>B0XPH8_ASPFC</name>
<evidence type="ECO:0000256" key="10">
    <source>
        <dbReference type="ARBA" id="ARBA00049406"/>
    </source>
</evidence>
<dbReference type="EMBL" id="DS499594">
    <property type="protein sequence ID" value="EDP55951.1"/>
    <property type="molecule type" value="Genomic_DNA"/>
</dbReference>
<evidence type="ECO:0000256" key="4">
    <source>
        <dbReference type="ARBA" id="ARBA00010869"/>
    </source>
</evidence>
<evidence type="ECO:0000256" key="2">
    <source>
        <dbReference type="ARBA" id="ARBA00004496"/>
    </source>
</evidence>
<evidence type="ECO:0000313" key="12">
    <source>
        <dbReference type="EMBL" id="EDP55951.1"/>
    </source>
</evidence>
<dbReference type="Gene3D" id="3.40.50.1100">
    <property type="match status" value="2"/>
</dbReference>
<dbReference type="GO" id="GO:0006565">
    <property type="term" value="P:L-serine catabolic process"/>
    <property type="evidence" value="ECO:0007669"/>
    <property type="project" value="TreeGrafter"/>
</dbReference>
<evidence type="ECO:0000256" key="9">
    <source>
        <dbReference type="ARBA" id="ARBA00023239"/>
    </source>
</evidence>
<dbReference type="InterPro" id="IPR050147">
    <property type="entry name" value="Ser/Thr_Dehydratase"/>
</dbReference>
<comment type="subcellular location">
    <subcellularLocation>
        <location evidence="2">Cytoplasm</location>
    </subcellularLocation>
</comment>
<keyword evidence="8" id="KW-0663">Pyridoxal phosphate</keyword>
<evidence type="ECO:0000256" key="3">
    <source>
        <dbReference type="ARBA" id="ARBA00004742"/>
    </source>
</evidence>
<evidence type="ECO:0000256" key="1">
    <source>
        <dbReference type="ARBA" id="ARBA00001933"/>
    </source>
</evidence>
<dbReference type="GO" id="GO:0005737">
    <property type="term" value="C:cytoplasm"/>
    <property type="evidence" value="ECO:0007669"/>
    <property type="project" value="UniProtKB-SubCell"/>
</dbReference>
<dbReference type="GO" id="GO:0009097">
    <property type="term" value="P:isoleucine biosynthetic process"/>
    <property type="evidence" value="ECO:0007669"/>
    <property type="project" value="TreeGrafter"/>
</dbReference>
<comment type="cofactor">
    <cofactor evidence="1">
        <name>pyridoxal 5'-phosphate</name>
        <dbReference type="ChEBI" id="CHEBI:597326"/>
    </cofactor>
</comment>
<feature type="domain" description="Tryptophan synthase beta chain-like PALP" evidence="11">
    <location>
        <begin position="110"/>
        <end position="424"/>
    </location>
</feature>
<keyword evidence="9" id="KW-0456">Lyase</keyword>
<dbReference type="Pfam" id="PF00291">
    <property type="entry name" value="PALP"/>
    <property type="match status" value="1"/>
</dbReference>
<dbReference type="GO" id="GO:0030170">
    <property type="term" value="F:pyridoxal phosphate binding"/>
    <property type="evidence" value="ECO:0007669"/>
    <property type="project" value="InterPro"/>
</dbReference>
<evidence type="ECO:0000256" key="7">
    <source>
        <dbReference type="ARBA" id="ARBA00022490"/>
    </source>
</evidence>
<comment type="pathway">
    <text evidence="3">Carbohydrate biosynthesis; gluconeogenesis.</text>
</comment>
<evidence type="ECO:0000313" key="13">
    <source>
        <dbReference type="Proteomes" id="UP000001699"/>
    </source>
</evidence>
<comment type="similarity">
    <text evidence="4">Belongs to the serine/threonine dehydratase family.</text>
</comment>
<dbReference type="HOGENOM" id="CLU_021152_3_1_1"/>
<dbReference type="VEuPathDB" id="FungiDB:AFUB_006530"/>
<protein>
    <recommendedName>
        <fullName evidence="5">L-serine ammonia-lyase</fullName>
        <ecNumber evidence="5">4.3.1.17</ecNumber>
    </recommendedName>
</protein>
<dbReference type="SUPFAM" id="SSF53686">
    <property type="entry name" value="Tryptophan synthase beta subunit-like PLP-dependent enzymes"/>
    <property type="match status" value="1"/>
</dbReference>
<dbReference type="InterPro" id="IPR001926">
    <property type="entry name" value="TrpB-like_PALP"/>
</dbReference>
<evidence type="ECO:0000259" key="11">
    <source>
        <dbReference type="Pfam" id="PF00291"/>
    </source>
</evidence>
<evidence type="ECO:0000256" key="5">
    <source>
        <dbReference type="ARBA" id="ARBA00012093"/>
    </source>
</evidence>
<dbReference type="GO" id="GO:0003941">
    <property type="term" value="F:L-serine ammonia-lyase activity"/>
    <property type="evidence" value="ECO:0007669"/>
    <property type="project" value="UniProtKB-EC"/>
</dbReference>
<keyword evidence="6" id="KW-0312">Gluconeogenesis</keyword>